<keyword evidence="3" id="KW-0574">Periplasm</keyword>
<evidence type="ECO:0000259" key="5">
    <source>
        <dbReference type="Pfam" id="PF07940"/>
    </source>
</evidence>
<dbReference type="PANTHER" id="PTHR39210:SF1">
    <property type="entry name" value="HEPARIN-SULFATE LYASE"/>
    <property type="match status" value="1"/>
</dbReference>
<name>A0ABS7KVX6_CLOSR</name>
<evidence type="ECO:0000256" key="3">
    <source>
        <dbReference type="ARBA" id="ARBA00022764"/>
    </source>
</evidence>
<keyword evidence="2" id="KW-0732">Signal</keyword>
<evidence type="ECO:0000256" key="4">
    <source>
        <dbReference type="ARBA" id="ARBA00023239"/>
    </source>
</evidence>
<sequence length="667" mass="78640">MESYNKKIDNLKIKVGNYFNKYDKYFVIDYIKNKNTKEYNKKLIGANLLINNSFIFDNTWDMEQCNIPYRINPFKWIYTPNGDEEWIFMLNRHEYLNKLLMAYYIEKDDRYIEKLKWFIFNWIDNNEINIKGGNTIRTIDTGIRCLAWIEVLIHLIDEKKVTNEEILKIIFSIKDQIEYLKKAYIGKYTLSNWGVLQTTSICSIYLWLNEFLEDGELSNWAEKELYEQIEMQVFDDGSHWEQSIMYHVEVLNCSMKLINYGKKLGMEIDNNFINKIESMAEYLMYSKSPKSTQEAQGDSDITDVRDVLVKAAVLFNNETLKWASFDDMDLMSIWLLGKNGYDKFNKLNKKEPIDKCKIFKDSGNIYIRNTFECDGSYTYLQNGTLGSGHGHTDLGHISIYYKGKPYLIDCGRYTYVEEDPLREYLKSYRAHNVCVIDKEPHGIPNKSWSYFSYGDCLKNYFENKDNISYVEMPFTGELKSGIPYLINRKVLYIDPAIWIVVNDVKCSGNHELECIYNLDNNVKVSLNYNGVDIKNENDNLKIISEEKLRITNGLLSKCYNKVNNNKKIVKSLKFNNRSVNYDIIIDDNIEVREANIKQFNSLDYVDKEVAFSKEFIISKNESYIVIIFNKETYKGGKMYYYKDVPFYGKVIVIHKKGETYNKIRLKA</sequence>
<evidence type="ECO:0000256" key="2">
    <source>
        <dbReference type="ARBA" id="ARBA00022729"/>
    </source>
</evidence>
<comment type="caution">
    <text evidence="7">The sequence shown here is derived from an EMBL/GenBank/DDBJ whole genome shotgun (WGS) entry which is preliminary data.</text>
</comment>
<evidence type="ECO:0000313" key="8">
    <source>
        <dbReference type="Proteomes" id="UP001299068"/>
    </source>
</evidence>
<feature type="domain" description="Heparinase II/III-like C-terminal" evidence="5">
    <location>
        <begin position="359"/>
        <end position="571"/>
    </location>
</feature>
<reference evidence="7 8" key="1">
    <citation type="journal article" date="2021" name="Cell Host Microbe">
        <title>in vivo commensal control of Clostridioides difficile virulence.</title>
        <authorList>
            <person name="Girinathan B.P."/>
            <person name="Dibenedetto N."/>
            <person name="Worley J.N."/>
            <person name="Peltier J."/>
            <person name="Arrieta-Ortiz M.L."/>
            <person name="Rupa Christinal Immanuel S."/>
            <person name="Lavin R."/>
            <person name="Delaney M.L."/>
            <person name="Cummins C."/>
            <person name="Hoffmann M."/>
            <person name="Luo Y."/>
            <person name="Gonzalez-Escalona N."/>
            <person name="Allard M."/>
            <person name="Onderdonk A.B."/>
            <person name="Gerber G.K."/>
            <person name="Sonenshein A.L."/>
            <person name="Baliga N."/>
            <person name="Dupuy B."/>
            <person name="Bry L."/>
        </authorList>
    </citation>
    <scope>NUCLEOTIDE SEQUENCE [LARGE SCALE GENOMIC DNA]</scope>
    <source>
        <strain evidence="7 8">DSM 599</strain>
    </source>
</reference>
<dbReference type="EMBL" id="JAIKTU010000004">
    <property type="protein sequence ID" value="MBY0754946.1"/>
    <property type="molecule type" value="Genomic_DNA"/>
</dbReference>
<dbReference type="PANTHER" id="PTHR39210">
    <property type="entry name" value="HEPARIN-SULFATE LYASE"/>
    <property type="match status" value="1"/>
</dbReference>
<dbReference type="InterPro" id="IPR031680">
    <property type="entry name" value="Hepar_II_III_N"/>
</dbReference>
<keyword evidence="8" id="KW-1185">Reference proteome</keyword>
<proteinExistence type="predicted"/>
<evidence type="ECO:0000256" key="1">
    <source>
        <dbReference type="ARBA" id="ARBA00004418"/>
    </source>
</evidence>
<protein>
    <submittedName>
        <fullName evidence="7">Heparinase II/III family protein</fullName>
    </submittedName>
</protein>
<dbReference type="Pfam" id="PF16889">
    <property type="entry name" value="Hepar_II_III_N"/>
    <property type="match status" value="1"/>
</dbReference>
<keyword evidence="4" id="KW-0456">Lyase</keyword>
<feature type="domain" description="Heparin-sulfate lyase N-terminal" evidence="6">
    <location>
        <begin position="17"/>
        <end position="321"/>
    </location>
</feature>
<dbReference type="InterPro" id="IPR012480">
    <property type="entry name" value="Hepar_II_III_C"/>
</dbReference>
<dbReference type="Pfam" id="PF07940">
    <property type="entry name" value="Hepar_II_III_C"/>
    <property type="match status" value="1"/>
</dbReference>
<dbReference type="RefSeq" id="WP_221859865.1">
    <property type="nucleotide sequence ID" value="NZ_JAIKTU010000004.1"/>
</dbReference>
<dbReference type="SUPFAM" id="SSF48230">
    <property type="entry name" value="Chondroitin AC/alginate lyase"/>
    <property type="match status" value="1"/>
</dbReference>
<evidence type="ECO:0000313" key="7">
    <source>
        <dbReference type="EMBL" id="MBY0754946.1"/>
    </source>
</evidence>
<gene>
    <name evidence="7" type="ORF">K5V21_05700</name>
</gene>
<evidence type="ECO:0000259" key="6">
    <source>
        <dbReference type="Pfam" id="PF16889"/>
    </source>
</evidence>
<organism evidence="7 8">
    <name type="scientific">Clostridium sardiniense</name>
    <name type="common">Clostridium absonum</name>
    <dbReference type="NCBI Taxonomy" id="29369"/>
    <lineage>
        <taxon>Bacteria</taxon>
        <taxon>Bacillati</taxon>
        <taxon>Bacillota</taxon>
        <taxon>Clostridia</taxon>
        <taxon>Eubacteriales</taxon>
        <taxon>Clostridiaceae</taxon>
        <taxon>Clostridium</taxon>
    </lineage>
</organism>
<dbReference type="Gene3D" id="1.50.10.100">
    <property type="entry name" value="Chondroitin AC/alginate lyase"/>
    <property type="match status" value="1"/>
</dbReference>
<accession>A0ABS7KVX6</accession>
<dbReference type="InterPro" id="IPR008929">
    <property type="entry name" value="Chondroitin_lyas"/>
</dbReference>
<dbReference type="Gene3D" id="2.70.98.70">
    <property type="match status" value="1"/>
</dbReference>
<dbReference type="Proteomes" id="UP001299068">
    <property type="component" value="Unassembled WGS sequence"/>
</dbReference>
<comment type="subcellular location">
    <subcellularLocation>
        <location evidence="1">Periplasm</location>
    </subcellularLocation>
</comment>